<sequence length="917" mass="102946">MQLSRKLHRCSVRTLVFLCTFLLCITNHLVAGFFQIGVETLQKPKAGEAVNVQIIVAPQFGPDESKGSNGQSTSQDVGASETGDDNDQTEFGHGRRRGIFNIPSLELPRLSPATINIQIPGKLPFNPLNIFNVQTLKNFVQSVTDKFMRNNNDQTYGTGFDDSVTIISEDPEKPVSKNYGSSAVKNPTSELPSPSNTNSQSNVKQDRSGIEISPPQRYRDSMDTSDIDQSTTDVHLTEESMIDQQVRTLNEVLTNEMNHDKEHKPTSPSPPRLSFLPDLSALGQLRPTMPHQSQLFNWGEHGVRSLAVCNACKVAFGLFVSQARQGANLTNLMDLATFGCTFFRITSAEMCTGLVSSFGPILHYMVMHKSSLNGDIFCGISLQSSGCTTSDPEIDWKIDLNQYNGVPLLPQFNNFEDSAQRRRSINTLPTKIPKGIRTLKVLHLTDIHIDPNYQVGANSDCEHELCCHLQNGESAPGKGAGFYGDYGKCDLPFHSYIDALEHISSTHPDIKIIYLTGDFVPHNIWTTSPTSNMEILVNASQYIHDYFPRAVVIPVIGNHETHPVNMFAPFGVPSEFSTDWLYSTAAKAWTQWLPKESIHNFLHAGFYDVEIDPYFRVIVLNTNLCYGYNFWQAFEHRDPAGQLRWLARELQKSEDLGQFVHILGHMAPTGEGTIDSDQRPTDCWSVWAQNFYEIINRYRTIVKAQFYGHTHFDEFKLYYNVHNRSEPVSPAWVGASLTPFVDLNPGYKIFTIDGARGKDSTWDVLEHETWIYNLTEANINPAVPPRWFRLYKASNPNATEAFELPDLSPQSLNNFIQRMTYNATAFNIYYRLYHKDTDSALIPGCDAMCRKRVLCGIVAPNYDEYKICVQLKPEVKGVIISPSLFSVGASAPLKRASAESPFQRMLSFGKSLFKAFG</sequence>
<accession>A0A226E4I4</accession>
<keyword evidence="11" id="KW-0326">Glycosidase</keyword>
<feature type="compositionally biased region" description="Polar residues" evidence="13">
    <location>
        <begin position="178"/>
        <end position="203"/>
    </location>
</feature>
<keyword evidence="7" id="KW-0378">Hydrolase</keyword>
<dbReference type="GO" id="GO:0006685">
    <property type="term" value="P:sphingomyelin catabolic process"/>
    <property type="evidence" value="ECO:0007669"/>
    <property type="project" value="TreeGrafter"/>
</dbReference>
<dbReference type="GO" id="GO:0046513">
    <property type="term" value="P:ceramide biosynthetic process"/>
    <property type="evidence" value="ECO:0007669"/>
    <property type="project" value="TreeGrafter"/>
</dbReference>
<evidence type="ECO:0000256" key="10">
    <source>
        <dbReference type="ARBA" id="ARBA00023180"/>
    </source>
</evidence>
<dbReference type="InterPro" id="IPR011001">
    <property type="entry name" value="Saposin-like"/>
</dbReference>
<dbReference type="GO" id="GO:0046872">
    <property type="term" value="F:metal ion binding"/>
    <property type="evidence" value="ECO:0007669"/>
    <property type="project" value="UniProtKB-KW"/>
</dbReference>
<comment type="caution">
    <text evidence="15">The sequence shown here is derived from an EMBL/GenBank/DDBJ whole genome shotgun (WGS) entry which is preliminary data.</text>
</comment>
<dbReference type="OMA" id="EPMCCRD"/>
<evidence type="ECO:0000256" key="1">
    <source>
        <dbReference type="ARBA" id="ARBA00001947"/>
    </source>
</evidence>
<evidence type="ECO:0000256" key="3">
    <source>
        <dbReference type="ARBA" id="ARBA00008234"/>
    </source>
</evidence>
<proteinExistence type="inferred from homology"/>
<dbReference type="InterPro" id="IPR041805">
    <property type="entry name" value="ASMase/PPN1_MPP"/>
</dbReference>
<keyword evidence="4" id="KW-0964">Secreted</keyword>
<comment type="catalytic activity">
    <reaction evidence="12">
        <text>a sphingomyelin + H2O = phosphocholine + an N-acylsphing-4-enine + H(+)</text>
        <dbReference type="Rhea" id="RHEA:19253"/>
        <dbReference type="ChEBI" id="CHEBI:15377"/>
        <dbReference type="ChEBI" id="CHEBI:15378"/>
        <dbReference type="ChEBI" id="CHEBI:17636"/>
        <dbReference type="ChEBI" id="CHEBI:52639"/>
        <dbReference type="ChEBI" id="CHEBI:295975"/>
        <dbReference type="EC" id="3.1.4.12"/>
    </reaction>
    <physiologicalReaction direction="left-to-right" evidence="12">
        <dbReference type="Rhea" id="RHEA:19254"/>
    </physiologicalReaction>
</comment>
<name>A0A226E4I4_FOLCA</name>
<dbReference type="GO" id="GO:0061750">
    <property type="term" value="F:acid sphingomyelin phosphodiesterase activity"/>
    <property type="evidence" value="ECO:0007669"/>
    <property type="project" value="TreeGrafter"/>
</dbReference>
<dbReference type="InterPro" id="IPR029052">
    <property type="entry name" value="Metallo-depent_PP-like"/>
</dbReference>
<dbReference type="SUPFAM" id="SSF56300">
    <property type="entry name" value="Metallo-dependent phosphatases"/>
    <property type="match status" value="1"/>
</dbReference>
<dbReference type="EMBL" id="LNIX01000007">
    <property type="protein sequence ID" value="OXA52180.1"/>
    <property type="molecule type" value="Genomic_DNA"/>
</dbReference>
<feature type="domain" description="Saposin B-type" evidence="14">
    <location>
        <begin position="305"/>
        <end position="391"/>
    </location>
</feature>
<dbReference type="GO" id="GO:0016798">
    <property type="term" value="F:hydrolase activity, acting on glycosyl bonds"/>
    <property type="evidence" value="ECO:0007669"/>
    <property type="project" value="UniProtKB-KW"/>
</dbReference>
<keyword evidence="16" id="KW-1185">Reference proteome</keyword>
<dbReference type="PANTHER" id="PTHR10340">
    <property type="entry name" value="SPHINGOMYELIN PHOSPHODIESTERASE"/>
    <property type="match status" value="1"/>
</dbReference>
<dbReference type="PANTHER" id="PTHR10340:SF29">
    <property type="entry name" value="SPHINGOMYELIN PHOSPHODIESTERASE"/>
    <property type="match status" value="1"/>
</dbReference>
<dbReference type="GO" id="GO:0005615">
    <property type="term" value="C:extracellular space"/>
    <property type="evidence" value="ECO:0007669"/>
    <property type="project" value="TreeGrafter"/>
</dbReference>
<evidence type="ECO:0000256" key="11">
    <source>
        <dbReference type="ARBA" id="ARBA00023295"/>
    </source>
</evidence>
<dbReference type="STRING" id="158441.A0A226E4I4"/>
<dbReference type="GO" id="GO:0005764">
    <property type="term" value="C:lysosome"/>
    <property type="evidence" value="ECO:0007669"/>
    <property type="project" value="TreeGrafter"/>
</dbReference>
<protein>
    <submittedName>
        <fullName evidence="15">Sphingomyelin phosphodiesterase</fullName>
    </submittedName>
</protein>
<evidence type="ECO:0000256" key="9">
    <source>
        <dbReference type="ARBA" id="ARBA00023157"/>
    </source>
</evidence>
<dbReference type="GO" id="GO:0016020">
    <property type="term" value="C:membrane"/>
    <property type="evidence" value="ECO:0007669"/>
    <property type="project" value="GOC"/>
</dbReference>
<comment type="cofactor">
    <cofactor evidence="1">
        <name>Zn(2+)</name>
        <dbReference type="ChEBI" id="CHEBI:29105"/>
    </cofactor>
</comment>
<evidence type="ECO:0000256" key="8">
    <source>
        <dbReference type="ARBA" id="ARBA00022833"/>
    </source>
</evidence>
<organism evidence="15 16">
    <name type="scientific">Folsomia candida</name>
    <name type="common">Springtail</name>
    <dbReference type="NCBI Taxonomy" id="158441"/>
    <lineage>
        <taxon>Eukaryota</taxon>
        <taxon>Metazoa</taxon>
        <taxon>Ecdysozoa</taxon>
        <taxon>Arthropoda</taxon>
        <taxon>Hexapoda</taxon>
        <taxon>Collembola</taxon>
        <taxon>Entomobryomorpha</taxon>
        <taxon>Isotomoidea</taxon>
        <taxon>Isotomidae</taxon>
        <taxon>Proisotominae</taxon>
        <taxon>Folsomia</taxon>
    </lineage>
</organism>
<gene>
    <name evidence="15" type="ORF">Fcan01_12892</name>
</gene>
<evidence type="ECO:0000313" key="16">
    <source>
        <dbReference type="Proteomes" id="UP000198287"/>
    </source>
</evidence>
<evidence type="ECO:0000256" key="6">
    <source>
        <dbReference type="ARBA" id="ARBA00022729"/>
    </source>
</evidence>
<dbReference type="SUPFAM" id="SSF47862">
    <property type="entry name" value="Saposin"/>
    <property type="match status" value="1"/>
</dbReference>
<keyword evidence="9" id="KW-1015">Disulfide bond</keyword>
<evidence type="ECO:0000259" key="14">
    <source>
        <dbReference type="PROSITE" id="PS50015"/>
    </source>
</evidence>
<keyword evidence="10" id="KW-0325">Glycoprotein</keyword>
<dbReference type="Gene3D" id="3.60.21.10">
    <property type="match status" value="1"/>
</dbReference>
<dbReference type="InterPro" id="IPR004843">
    <property type="entry name" value="Calcineurin-like_PHP"/>
</dbReference>
<feature type="compositionally biased region" description="Polar residues" evidence="13">
    <location>
        <begin position="67"/>
        <end position="77"/>
    </location>
</feature>
<dbReference type="AlphaFoldDB" id="A0A226E4I4"/>
<evidence type="ECO:0000256" key="13">
    <source>
        <dbReference type="SAM" id="MobiDB-lite"/>
    </source>
</evidence>
<dbReference type="OrthoDB" id="282973at2759"/>
<keyword evidence="8" id="KW-0862">Zinc</keyword>
<evidence type="ECO:0000256" key="2">
    <source>
        <dbReference type="ARBA" id="ARBA00004613"/>
    </source>
</evidence>
<feature type="region of interest" description="Disordered" evidence="13">
    <location>
        <begin position="61"/>
        <end position="95"/>
    </location>
</feature>
<keyword evidence="6" id="KW-0732">Signal</keyword>
<evidence type="ECO:0000256" key="5">
    <source>
        <dbReference type="ARBA" id="ARBA00022723"/>
    </source>
</evidence>
<evidence type="ECO:0000256" key="4">
    <source>
        <dbReference type="ARBA" id="ARBA00022525"/>
    </source>
</evidence>
<evidence type="ECO:0000313" key="15">
    <source>
        <dbReference type="EMBL" id="OXA52180.1"/>
    </source>
</evidence>
<keyword evidence="5" id="KW-0479">Metal-binding</keyword>
<dbReference type="CDD" id="cd00842">
    <property type="entry name" value="MPP_ASMase"/>
    <property type="match status" value="1"/>
</dbReference>
<dbReference type="Pfam" id="PF19272">
    <property type="entry name" value="ASMase_C"/>
    <property type="match status" value="1"/>
</dbReference>
<dbReference type="InterPro" id="IPR045473">
    <property type="entry name" value="ASM_C"/>
</dbReference>
<evidence type="ECO:0000256" key="7">
    <source>
        <dbReference type="ARBA" id="ARBA00022801"/>
    </source>
</evidence>
<comment type="similarity">
    <text evidence="3">Belongs to the acid sphingomyelinase family.</text>
</comment>
<comment type="subcellular location">
    <subcellularLocation>
        <location evidence="2">Secreted</location>
    </subcellularLocation>
</comment>
<evidence type="ECO:0000256" key="12">
    <source>
        <dbReference type="ARBA" id="ARBA00047268"/>
    </source>
</evidence>
<feature type="region of interest" description="Disordered" evidence="13">
    <location>
        <begin position="150"/>
        <end position="232"/>
    </location>
</feature>
<dbReference type="PROSITE" id="PS50015">
    <property type="entry name" value="SAP_B"/>
    <property type="match status" value="1"/>
</dbReference>
<dbReference type="Proteomes" id="UP000198287">
    <property type="component" value="Unassembled WGS sequence"/>
</dbReference>
<dbReference type="InterPro" id="IPR008139">
    <property type="entry name" value="SaposinB_dom"/>
</dbReference>
<dbReference type="Pfam" id="PF00149">
    <property type="entry name" value="Metallophos"/>
    <property type="match status" value="1"/>
</dbReference>
<reference evidence="15 16" key="1">
    <citation type="submission" date="2015-12" db="EMBL/GenBank/DDBJ databases">
        <title>The genome of Folsomia candida.</title>
        <authorList>
            <person name="Faddeeva A."/>
            <person name="Derks M.F."/>
            <person name="Anvar Y."/>
            <person name="Smit S."/>
            <person name="Van Straalen N."/>
            <person name="Roelofs D."/>
        </authorList>
    </citation>
    <scope>NUCLEOTIDE SEQUENCE [LARGE SCALE GENOMIC DNA]</scope>
    <source>
        <strain evidence="15 16">VU population</strain>
        <tissue evidence="15">Whole body</tissue>
    </source>
</reference>